<dbReference type="Pfam" id="PF00406">
    <property type="entry name" value="ADK"/>
    <property type="match status" value="2"/>
</dbReference>
<accession>A0A8C5R0X0</accession>
<dbReference type="Ensembl" id="ENSLLET00000047732.1">
    <property type="protein sequence ID" value="ENSLLEP00000045899.1"/>
    <property type="gene ID" value="ENSLLEG00000029120.1"/>
</dbReference>
<reference evidence="6" key="2">
    <citation type="submission" date="2025-09" db="UniProtKB">
        <authorList>
            <consortium name="Ensembl"/>
        </authorList>
    </citation>
    <scope>IDENTIFICATION</scope>
</reference>
<evidence type="ECO:0000256" key="5">
    <source>
        <dbReference type="RuleBase" id="RU003330"/>
    </source>
</evidence>
<dbReference type="PRINTS" id="PR00094">
    <property type="entry name" value="ADENYLTKNASE"/>
</dbReference>
<dbReference type="GO" id="GO:0004017">
    <property type="term" value="F:AMP kinase activity"/>
    <property type="evidence" value="ECO:0007669"/>
    <property type="project" value="InterPro"/>
</dbReference>
<proteinExistence type="inferred from homology"/>
<keyword evidence="3" id="KW-0547">Nucleotide-binding</keyword>
<dbReference type="AlphaFoldDB" id="A0A8C5R0X0"/>
<dbReference type="CDD" id="cd01428">
    <property type="entry name" value="ADK"/>
    <property type="match status" value="2"/>
</dbReference>
<evidence type="ECO:0000313" key="7">
    <source>
        <dbReference type="Proteomes" id="UP000694569"/>
    </source>
</evidence>
<comment type="similarity">
    <text evidence="1 5">Belongs to the adenylate kinase family.</text>
</comment>
<sequence length="485" mass="55038">MDATAKPLRIPPEMAVYAEEHRVFDVIQKMVQRLLVDRPENVIQYLIDHLRNDNDDVPRIFVLGPPASGKHTMAKLLCKRLNATHITLENLLSSDVSVPVKEAHSYKDKGQEIPTELWTKVIQERLSKVDCVKRGWVLEGFPQTRDQALQLQISGSTPDHVVVLDAPDIVLIERNMGKRIDCRNGEVYHTMFDWPDDPETQANLAEAEGISEEETGQKLLKYHRNMPGILRTFPKVYKTINADQPCMDVFSQVLTFVLSKLRSLAPHTPRILLYGPPGCGRSLQAALLAQKYGLVNVCCGHLLKEAVANERKYEEIIGPYIESSQQAPNNVVLKILTERLGRLDCTTNGWVLHGFPRDAEQASLLNDAGYVPNRVFFLDIPDYVATERLSYRMTDPVSGERYHSIYRPPPGVNVHQRLQQNPKDFEHQVQARLDVYHANADDLEEFYQDVIHVNADQDPYTISEFIESCIIKPLPKSVPRDPASP</sequence>
<evidence type="ECO:0000256" key="1">
    <source>
        <dbReference type="ARBA" id="ARBA00007220"/>
    </source>
</evidence>
<protein>
    <recommendedName>
        <fullName evidence="8">Nucleoside-diphosphate kinase</fullName>
    </recommendedName>
</protein>
<dbReference type="GeneTree" id="ENSGT00940000164784"/>
<evidence type="ECO:0000256" key="4">
    <source>
        <dbReference type="ARBA" id="ARBA00022777"/>
    </source>
</evidence>
<dbReference type="SUPFAM" id="SSF47391">
    <property type="entry name" value="Dimerization-anchoring domain of cAMP-dependent PK regulatory subunit"/>
    <property type="match status" value="1"/>
</dbReference>
<keyword evidence="4 5" id="KW-0418">Kinase</keyword>
<keyword evidence="7" id="KW-1185">Reference proteome</keyword>
<dbReference type="GO" id="GO:0005524">
    <property type="term" value="F:ATP binding"/>
    <property type="evidence" value="ECO:0007669"/>
    <property type="project" value="InterPro"/>
</dbReference>
<dbReference type="InterPro" id="IPR000850">
    <property type="entry name" value="Adenylat/UMP-CMP_kin"/>
</dbReference>
<dbReference type="InterPro" id="IPR027417">
    <property type="entry name" value="P-loop_NTPase"/>
</dbReference>
<evidence type="ECO:0000256" key="3">
    <source>
        <dbReference type="ARBA" id="ARBA00022741"/>
    </source>
</evidence>
<dbReference type="Proteomes" id="UP000694569">
    <property type="component" value="Unplaced"/>
</dbReference>
<organism evidence="6 7">
    <name type="scientific">Leptobrachium leishanense</name>
    <name type="common">Leishan spiny toad</name>
    <dbReference type="NCBI Taxonomy" id="445787"/>
    <lineage>
        <taxon>Eukaryota</taxon>
        <taxon>Metazoa</taxon>
        <taxon>Chordata</taxon>
        <taxon>Craniata</taxon>
        <taxon>Vertebrata</taxon>
        <taxon>Euteleostomi</taxon>
        <taxon>Amphibia</taxon>
        <taxon>Batrachia</taxon>
        <taxon>Anura</taxon>
        <taxon>Pelobatoidea</taxon>
        <taxon>Megophryidae</taxon>
        <taxon>Leptobrachium</taxon>
    </lineage>
</organism>
<reference evidence="6" key="1">
    <citation type="submission" date="2025-08" db="UniProtKB">
        <authorList>
            <consortium name="Ensembl"/>
        </authorList>
    </citation>
    <scope>IDENTIFICATION</scope>
</reference>
<dbReference type="Gene3D" id="3.40.50.300">
    <property type="entry name" value="P-loop containing nucleotide triphosphate hydrolases"/>
    <property type="match status" value="2"/>
</dbReference>
<dbReference type="OrthoDB" id="522106at2759"/>
<evidence type="ECO:0000313" key="6">
    <source>
        <dbReference type="Ensembl" id="ENSLLEP00000045899.1"/>
    </source>
</evidence>
<evidence type="ECO:0008006" key="8">
    <source>
        <dbReference type="Google" id="ProtNLM"/>
    </source>
</evidence>
<evidence type="ECO:0000256" key="2">
    <source>
        <dbReference type="ARBA" id="ARBA00022679"/>
    </source>
</evidence>
<name>A0A8C5R0X0_9ANUR</name>
<dbReference type="SUPFAM" id="SSF57774">
    <property type="entry name" value="Microbial and mitochondrial ADK, insert 'zinc finger' domain"/>
    <property type="match status" value="1"/>
</dbReference>
<dbReference type="InterPro" id="IPR036193">
    <property type="entry name" value="ADK_active_lid_dom_sf"/>
</dbReference>
<dbReference type="CDD" id="cd22979">
    <property type="entry name" value="DD_AK8"/>
    <property type="match status" value="1"/>
</dbReference>
<dbReference type="PANTHER" id="PTHR23359">
    <property type="entry name" value="NUCLEOTIDE KINASE"/>
    <property type="match status" value="1"/>
</dbReference>
<dbReference type="HAMAP" id="MF_00235">
    <property type="entry name" value="Adenylate_kinase_Adk"/>
    <property type="match status" value="1"/>
</dbReference>
<dbReference type="SUPFAM" id="SSF52540">
    <property type="entry name" value="P-loop containing nucleoside triphosphate hydrolases"/>
    <property type="match status" value="2"/>
</dbReference>
<keyword evidence="2 5" id="KW-0808">Transferase</keyword>